<dbReference type="EMBL" id="JACASD010000131">
    <property type="protein sequence ID" value="NWE92868.1"/>
    <property type="molecule type" value="Genomic_DNA"/>
</dbReference>
<evidence type="ECO:0000313" key="5">
    <source>
        <dbReference type="Proteomes" id="UP000585226"/>
    </source>
</evidence>
<dbReference type="InterPro" id="IPR012675">
    <property type="entry name" value="Beta-grasp_dom_sf"/>
</dbReference>
<comment type="similarity">
    <text evidence="2">Belongs to the MoaD family.</text>
</comment>
<dbReference type="GO" id="GO:0006777">
    <property type="term" value="P:Mo-molybdopterin cofactor biosynthetic process"/>
    <property type="evidence" value="ECO:0007669"/>
    <property type="project" value="InterPro"/>
</dbReference>
<evidence type="ECO:0000256" key="2">
    <source>
        <dbReference type="ARBA" id="ARBA00024200"/>
    </source>
</evidence>
<accession>A0A7Y8G891</accession>
<dbReference type="Pfam" id="PF02597">
    <property type="entry name" value="ThiS"/>
    <property type="match status" value="1"/>
</dbReference>
<evidence type="ECO:0000256" key="3">
    <source>
        <dbReference type="ARBA" id="ARBA00024247"/>
    </source>
</evidence>
<dbReference type="AlphaFoldDB" id="A0A7Y8G891"/>
<dbReference type="InterPro" id="IPR003749">
    <property type="entry name" value="ThiS/MoaD-like"/>
</dbReference>
<dbReference type="InterPro" id="IPR016155">
    <property type="entry name" value="Mopterin_synth/thiamin_S_b"/>
</dbReference>
<gene>
    <name evidence="4" type="ORF">HX893_32610</name>
</gene>
<evidence type="ECO:0000256" key="1">
    <source>
        <dbReference type="ARBA" id="ARBA00022741"/>
    </source>
</evidence>
<protein>
    <recommendedName>
        <fullName evidence="3">Molybdopterin synthase sulfur carrier subunit</fullName>
    </recommendedName>
</protein>
<dbReference type="GO" id="GO:0000166">
    <property type="term" value="F:nucleotide binding"/>
    <property type="evidence" value="ECO:0007669"/>
    <property type="project" value="UniProtKB-KW"/>
</dbReference>
<dbReference type="InterPro" id="IPR044672">
    <property type="entry name" value="MOCS2A"/>
</dbReference>
<dbReference type="SUPFAM" id="SSF54285">
    <property type="entry name" value="MoaD/ThiS"/>
    <property type="match status" value="1"/>
</dbReference>
<reference evidence="4 5" key="1">
    <citation type="submission" date="2020-04" db="EMBL/GenBank/DDBJ databases">
        <title>Molecular characterization of pseudomonads from Agaricus bisporus reveal novel blotch 2 pathogens in Western Europe.</title>
        <authorList>
            <person name="Taparia T."/>
            <person name="Krijger M."/>
            <person name="Haynes E."/>
            <person name="Elpinstone J.G."/>
            <person name="Noble R."/>
            <person name="Van Der Wolf J."/>
        </authorList>
    </citation>
    <scope>NUCLEOTIDE SEQUENCE [LARGE SCALE GENOMIC DNA]</scope>
    <source>
        <strain evidence="4 5">P8021</strain>
    </source>
</reference>
<dbReference type="CDD" id="cd00754">
    <property type="entry name" value="Ubl_MoaD"/>
    <property type="match status" value="1"/>
</dbReference>
<dbReference type="PANTHER" id="PTHR33359">
    <property type="entry name" value="MOLYBDOPTERIN SYNTHASE SULFUR CARRIER SUBUNIT"/>
    <property type="match status" value="1"/>
</dbReference>
<evidence type="ECO:0000313" key="4">
    <source>
        <dbReference type="EMBL" id="NWE92868.1"/>
    </source>
</evidence>
<dbReference type="Proteomes" id="UP000585226">
    <property type="component" value="Unassembled WGS sequence"/>
</dbReference>
<dbReference type="RefSeq" id="WP_016974506.1">
    <property type="nucleotide sequence ID" value="NZ_JACASD010000131.1"/>
</dbReference>
<comment type="caution">
    <text evidence="4">The sequence shown here is derived from an EMBL/GenBank/DDBJ whole genome shotgun (WGS) entry which is preliminary data.</text>
</comment>
<dbReference type="PANTHER" id="PTHR33359:SF1">
    <property type="entry name" value="MOLYBDOPTERIN SYNTHASE SULFUR CARRIER SUBUNIT"/>
    <property type="match status" value="1"/>
</dbReference>
<dbReference type="GO" id="GO:1990133">
    <property type="term" value="C:molybdopterin adenylyltransferase complex"/>
    <property type="evidence" value="ECO:0007669"/>
    <property type="project" value="TreeGrafter"/>
</dbReference>
<organism evidence="4 5">
    <name type="scientific">Pseudomonas reactans</name>
    <dbReference type="NCBI Taxonomy" id="117680"/>
    <lineage>
        <taxon>Bacteria</taxon>
        <taxon>Pseudomonadati</taxon>
        <taxon>Pseudomonadota</taxon>
        <taxon>Gammaproteobacteria</taxon>
        <taxon>Pseudomonadales</taxon>
        <taxon>Pseudomonadaceae</taxon>
        <taxon>Pseudomonas</taxon>
    </lineage>
</organism>
<sequence length="83" mass="9309">MIRVNYFARYRELLGSEGETLQWEPSMASLRDLRGRLVNRGGPWMETLGQANLMCARNQELCSLDTPLCDGDDIAFFPPVTGG</sequence>
<name>A0A7Y8G891_9PSED</name>
<dbReference type="Gene3D" id="3.10.20.30">
    <property type="match status" value="1"/>
</dbReference>
<keyword evidence="1" id="KW-0547">Nucleotide-binding</keyword>
<proteinExistence type="inferred from homology"/>